<dbReference type="GO" id="GO:0005634">
    <property type="term" value="C:nucleus"/>
    <property type="evidence" value="ECO:0000318"/>
    <property type="project" value="GO_Central"/>
</dbReference>
<dbReference type="GO" id="GO:0045893">
    <property type="term" value="P:positive regulation of DNA-templated transcription"/>
    <property type="evidence" value="ECO:0000318"/>
    <property type="project" value="GO_Central"/>
</dbReference>
<dbReference type="GO" id="GO:0003713">
    <property type="term" value="F:transcription coactivator activity"/>
    <property type="evidence" value="ECO:0000318"/>
    <property type="project" value="GO_Central"/>
</dbReference>
<dbReference type="InterPro" id="IPR044852">
    <property type="entry name" value="WBP2-like"/>
</dbReference>
<proteinExistence type="predicted"/>
<dbReference type="Gramene" id="PHT73869">
    <property type="protein sequence ID" value="PHT73869"/>
    <property type="gene ID" value="T459_21146"/>
</dbReference>
<reference evidence="1 2" key="1">
    <citation type="journal article" date="2014" name="Nat. Genet.">
        <title>Genome sequence of the hot pepper provides insights into the evolution of pungency in Capsicum species.</title>
        <authorList>
            <person name="Kim S."/>
            <person name="Park M."/>
            <person name="Yeom S.I."/>
            <person name="Kim Y.M."/>
            <person name="Lee J.M."/>
            <person name="Lee H.A."/>
            <person name="Seo E."/>
            <person name="Choi J."/>
            <person name="Cheong K."/>
            <person name="Kim K.T."/>
            <person name="Jung K."/>
            <person name="Lee G.W."/>
            <person name="Oh S.K."/>
            <person name="Bae C."/>
            <person name="Kim S.B."/>
            <person name="Lee H.Y."/>
            <person name="Kim S.Y."/>
            <person name="Kim M.S."/>
            <person name="Kang B.C."/>
            <person name="Jo Y.D."/>
            <person name="Yang H.B."/>
            <person name="Jeong H.J."/>
            <person name="Kang W.H."/>
            <person name="Kwon J.K."/>
            <person name="Shin C."/>
            <person name="Lim J.Y."/>
            <person name="Park J.H."/>
            <person name="Huh J.H."/>
            <person name="Kim J.S."/>
            <person name="Kim B.D."/>
            <person name="Cohen O."/>
            <person name="Paran I."/>
            <person name="Suh M.C."/>
            <person name="Lee S.B."/>
            <person name="Kim Y.K."/>
            <person name="Shin Y."/>
            <person name="Noh S.J."/>
            <person name="Park J."/>
            <person name="Seo Y.S."/>
            <person name="Kwon S.Y."/>
            <person name="Kim H.A."/>
            <person name="Park J.M."/>
            <person name="Kim H.J."/>
            <person name="Choi S.B."/>
            <person name="Bosland P.W."/>
            <person name="Reeves G."/>
            <person name="Jo S.H."/>
            <person name="Lee B.W."/>
            <person name="Cho H.T."/>
            <person name="Choi H.S."/>
            <person name="Lee M.S."/>
            <person name="Yu Y."/>
            <person name="Do Choi Y."/>
            <person name="Park B.S."/>
            <person name="van Deynze A."/>
            <person name="Ashrafi H."/>
            <person name="Hill T."/>
            <person name="Kim W.T."/>
            <person name="Pai H.S."/>
            <person name="Ahn H.K."/>
            <person name="Yeam I."/>
            <person name="Giovannoni J.J."/>
            <person name="Rose J.K."/>
            <person name="Sorensen I."/>
            <person name="Lee S.J."/>
            <person name="Kim R.W."/>
            <person name="Choi I.Y."/>
            <person name="Choi B.S."/>
            <person name="Lim J.S."/>
            <person name="Lee Y.H."/>
            <person name="Choi D."/>
        </authorList>
    </citation>
    <scope>NUCLEOTIDE SEQUENCE [LARGE SCALE GENOMIC DNA]</scope>
    <source>
        <strain evidence="2">cv. CM334</strain>
    </source>
</reference>
<dbReference type="SUPFAM" id="SSF50729">
    <property type="entry name" value="PH domain-like"/>
    <property type="match status" value="1"/>
</dbReference>
<dbReference type="PANTHER" id="PTHR31606:SF9">
    <property type="entry name" value="UPF0664 STRESS-INDUCED PROTEIN C29B12.11C-LIKE"/>
    <property type="match status" value="1"/>
</dbReference>
<dbReference type="Proteomes" id="UP000222542">
    <property type="component" value="Unassembled WGS sequence"/>
</dbReference>
<comment type="caution">
    <text evidence="1">The sequence shown here is derived from an EMBL/GenBank/DDBJ whole genome shotgun (WGS) entry which is preliminary data.</text>
</comment>
<keyword evidence="2" id="KW-1185">Reference proteome</keyword>
<sequence length="198" mass="21812">MALNPKVFPHGMPIPFLNELFVFAIDGVDFEIDNIPCLGEVQAKGTIYLSNIRMVFVAKNPKDNFIAFDIPLLHISNIARVEFLHLCLFYRLLGETVGALNSVVEGRLSPEATCKAELLCRHKALRYVDPNDPTSIFLQQTTPESQLRCRRTCQSQPSSGAELGSAKGLGQTPFAGKLVDVGSLLLLHVITSLYLESP</sequence>
<evidence type="ECO:0000313" key="1">
    <source>
        <dbReference type="EMBL" id="PHT73869.1"/>
    </source>
</evidence>
<reference evidence="1 2" key="2">
    <citation type="journal article" date="2017" name="Genome Biol.">
        <title>New reference genome sequences of hot pepper reveal the massive evolution of plant disease-resistance genes by retroduplication.</title>
        <authorList>
            <person name="Kim S."/>
            <person name="Park J."/>
            <person name="Yeom S.I."/>
            <person name="Kim Y.M."/>
            <person name="Seo E."/>
            <person name="Kim K.T."/>
            <person name="Kim M.S."/>
            <person name="Lee J.M."/>
            <person name="Cheong K."/>
            <person name="Shin H.S."/>
            <person name="Kim S.B."/>
            <person name="Han K."/>
            <person name="Lee J."/>
            <person name="Park M."/>
            <person name="Lee H.A."/>
            <person name="Lee H.Y."/>
            <person name="Lee Y."/>
            <person name="Oh S."/>
            <person name="Lee J.H."/>
            <person name="Choi E."/>
            <person name="Choi E."/>
            <person name="Lee S.E."/>
            <person name="Jeon J."/>
            <person name="Kim H."/>
            <person name="Choi G."/>
            <person name="Song H."/>
            <person name="Lee J."/>
            <person name="Lee S.C."/>
            <person name="Kwon J.K."/>
            <person name="Lee H.Y."/>
            <person name="Koo N."/>
            <person name="Hong Y."/>
            <person name="Kim R.W."/>
            <person name="Kang W.H."/>
            <person name="Huh J.H."/>
            <person name="Kang B.C."/>
            <person name="Yang T.J."/>
            <person name="Lee Y.H."/>
            <person name="Bennetzen J.L."/>
            <person name="Choi D."/>
        </authorList>
    </citation>
    <scope>NUCLEOTIDE SEQUENCE [LARGE SCALE GENOMIC DNA]</scope>
    <source>
        <strain evidence="2">cv. CM334</strain>
    </source>
</reference>
<dbReference type="PANTHER" id="PTHR31606">
    <property type="entry name" value="WW DOMAIN BINDING PROTEIN 2, ISOFORM E"/>
    <property type="match status" value="1"/>
</dbReference>
<organism evidence="1 2">
    <name type="scientific">Capsicum annuum</name>
    <name type="common">Capsicum pepper</name>
    <dbReference type="NCBI Taxonomy" id="4072"/>
    <lineage>
        <taxon>Eukaryota</taxon>
        <taxon>Viridiplantae</taxon>
        <taxon>Streptophyta</taxon>
        <taxon>Embryophyta</taxon>
        <taxon>Tracheophyta</taxon>
        <taxon>Spermatophyta</taxon>
        <taxon>Magnoliopsida</taxon>
        <taxon>eudicotyledons</taxon>
        <taxon>Gunneridae</taxon>
        <taxon>Pentapetalae</taxon>
        <taxon>asterids</taxon>
        <taxon>lamiids</taxon>
        <taxon>Solanales</taxon>
        <taxon>Solanaceae</taxon>
        <taxon>Solanoideae</taxon>
        <taxon>Capsiceae</taxon>
        <taxon>Capsicum</taxon>
    </lineage>
</organism>
<name>A0A2G2YVW7_CAPAN</name>
<dbReference type="GO" id="GO:0031490">
    <property type="term" value="F:chromatin DNA binding"/>
    <property type="evidence" value="ECO:0000318"/>
    <property type="project" value="GO_Central"/>
</dbReference>
<dbReference type="AlphaFoldDB" id="A0A2G2YVW7"/>
<protein>
    <recommendedName>
        <fullName evidence="3">GRAM domain-containing protein</fullName>
    </recommendedName>
</protein>
<gene>
    <name evidence="1" type="ORF">T459_21146</name>
</gene>
<evidence type="ECO:0008006" key="3">
    <source>
        <dbReference type="Google" id="ProtNLM"/>
    </source>
</evidence>
<dbReference type="STRING" id="4072.A0A2G2YVW7"/>
<dbReference type="EMBL" id="AYRZ02000008">
    <property type="protein sequence ID" value="PHT73869.1"/>
    <property type="molecule type" value="Genomic_DNA"/>
</dbReference>
<accession>A0A2G2YVW7</accession>
<evidence type="ECO:0000313" key="2">
    <source>
        <dbReference type="Proteomes" id="UP000222542"/>
    </source>
</evidence>